<evidence type="ECO:0000256" key="2">
    <source>
        <dbReference type="ARBA" id="ARBA00012224"/>
    </source>
</evidence>
<evidence type="ECO:0000313" key="8">
    <source>
        <dbReference type="Proteomes" id="UP000198832"/>
    </source>
</evidence>
<feature type="domain" description="Aminotransferase class I/classII large" evidence="6">
    <location>
        <begin position="41"/>
        <end position="383"/>
    </location>
</feature>
<evidence type="ECO:0000313" key="7">
    <source>
        <dbReference type="EMBL" id="SFD02554.1"/>
    </source>
</evidence>
<protein>
    <recommendedName>
        <fullName evidence="2">cysteine-S-conjugate beta-lyase</fullName>
        <ecNumber evidence="2">4.4.1.13</ecNumber>
    </recommendedName>
</protein>
<organism evidence="7 8">
    <name type="scientific">Nocardioides terrae</name>
    <dbReference type="NCBI Taxonomy" id="574651"/>
    <lineage>
        <taxon>Bacteria</taxon>
        <taxon>Bacillati</taxon>
        <taxon>Actinomycetota</taxon>
        <taxon>Actinomycetes</taxon>
        <taxon>Propionibacteriales</taxon>
        <taxon>Nocardioidaceae</taxon>
        <taxon>Nocardioides</taxon>
    </lineage>
</organism>
<evidence type="ECO:0000256" key="1">
    <source>
        <dbReference type="ARBA" id="ARBA00001933"/>
    </source>
</evidence>
<sequence length="390" mass="41598">MEHLTAPPTVAEPLDVLRRRTSEKWSAYPADVLPMFVAEMDFPLAPAIKAALTAAVERGDTGYVDQGDTSLRRSFADFAADTWGWRPAPERMRPTTDVSVVIVESLRRLVRPGDGVIVTPPVYAPFFDFIPEAGGAVVDVPMLHDGMSYTLDLDGIDRALVGGARGVLLCNPHNPLGLVHPRETLVELSRIVARHGGFVVSDEIHAPLTHSGVEFTPYLTVSDAAREHGIAAESGSKAFNLAGLKCAFFVAESDRMASVVTGLPAEVSFRTGLYGAIATRAGFAESRDWLAGTVAAVEQNLDLLDTLLHRDLPAVRLRRPRASYLAWLDMSALGWGDDPAVRALESARVALISGPSGGHGGEGYARMNVACAPETITEAVARLARAAAGG</sequence>
<comment type="similarity">
    <text evidence="5">Belongs to the class-II pyridoxal-phosphate-dependent aminotransferase family. MalY/PatB cystathionine beta-lyase subfamily.</text>
</comment>
<proteinExistence type="inferred from homology"/>
<name>A0A1I1NY02_9ACTN</name>
<dbReference type="STRING" id="574651.SAMN04487968_1235"/>
<accession>A0A1I1NY02</accession>
<dbReference type="InterPro" id="IPR015421">
    <property type="entry name" value="PyrdxlP-dep_Trfase_major"/>
</dbReference>
<dbReference type="GO" id="GO:0030170">
    <property type="term" value="F:pyridoxal phosphate binding"/>
    <property type="evidence" value="ECO:0007669"/>
    <property type="project" value="InterPro"/>
</dbReference>
<dbReference type="InterPro" id="IPR051798">
    <property type="entry name" value="Class-II_PLP-Dep_Aminotrans"/>
</dbReference>
<dbReference type="Gene3D" id="3.40.640.10">
    <property type="entry name" value="Type I PLP-dependent aspartate aminotransferase-like (Major domain)"/>
    <property type="match status" value="1"/>
</dbReference>
<dbReference type="GO" id="GO:0047804">
    <property type="term" value="F:cysteine-S-conjugate beta-lyase activity"/>
    <property type="evidence" value="ECO:0007669"/>
    <property type="project" value="UniProtKB-EC"/>
</dbReference>
<dbReference type="SUPFAM" id="SSF53383">
    <property type="entry name" value="PLP-dependent transferases"/>
    <property type="match status" value="1"/>
</dbReference>
<evidence type="ECO:0000256" key="5">
    <source>
        <dbReference type="ARBA" id="ARBA00037974"/>
    </source>
</evidence>
<dbReference type="OrthoDB" id="3224382at2"/>
<keyword evidence="8" id="KW-1185">Reference proteome</keyword>
<dbReference type="EC" id="4.4.1.13" evidence="2"/>
<gene>
    <name evidence="7" type="ORF">SAMN04487968_1235</name>
</gene>
<keyword evidence="4 7" id="KW-0456">Lyase</keyword>
<dbReference type="CDD" id="cd00609">
    <property type="entry name" value="AAT_like"/>
    <property type="match status" value="1"/>
</dbReference>
<dbReference type="Proteomes" id="UP000198832">
    <property type="component" value="Unassembled WGS sequence"/>
</dbReference>
<dbReference type="Gene3D" id="3.90.1150.10">
    <property type="entry name" value="Aspartate Aminotransferase, domain 1"/>
    <property type="match status" value="1"/>
</dbReference>
<comment type="cofactor">
    <cofactor evidence="1">
        <name>pyridoxal 5'-phosphate</name>
        <dbReference type="ChEBI" id="CHEBI:597326"/>
    </cofactor>
</comment>
<dbReference type="InterPro" id="IPR015424">
    <property type="entry name" value="PyrdxlP-dep_Trfase"/>
</dbReference>
<dbReference type="InterPro" id="IPR004839">
    <property type="entry name" value="Aminotransferase_I/II_large"/>
</dbReference>
<dbReference type="EMBL" id="FOLB01000023">
    <property type="protein sequence ID" value="SFD02554.1"/>
    <property type="molecule type" value="Genomic_DNA"/>
</dbReference>
<dbReference type="PANTHER" id="PTHR43525:SF2">
    <property type="entry name" value="CYSTATHIONINE BETA-LYASE-RELATED"/>
    <property type="match status" value="1"/>
</dbReference>
<keyword evidence="3" id="KW-0663">Pyridoxal phosphate</keyword>
<dbReference type="AlphaFoldDB" id="A0A1I1NY02"/>
<evidence type="ECO:0000256" key="3">
    <source>
        <dbReference type="ARBA" id="ARBA00022898"/>
    </source>
</evidence>
<evidence type="ECO:0000259" key="6">
    <source>
        <dbReference type="Pfam" id="PF00155"/>
    </source>
</evidence>
<reference evidence="7 8" key="1">
    <citation type="submission" date="2016-10" db="EMBL/GenBank/DDBJ databases">
        <authorList>
            <person name="de Groot N.N."/>
        </authorList>
    </citation>
    <scope>NUCLEOTIDE SEQUENCE [LARGE SCALE GENOMIC DNA]</scope>
    <source>
        <strain evidence="7 8">CGMCC 1.7056</strain>
    </source>
</reference>
<dbReference type="PANTHER" id="PTHR43525">
    <property type="entry name" value="PROTEIN MALY"/>
    <property type="match status" value="1"/>
</dbReference>
<evidence type="ECO:0000256" key="4">
    <source>
        <dbReference type="ARBA" id="ARBA00023239"/>
    </source>
</evidence>
<dbReference type="RefSeq" id="WP_091126646.1">
    <property type="nucleotide sequence ID" value="NZ_FOLB01000023.1"/>
</dbReference>
<dbReference type="Pfam" id="PF00155">
    <property type="entry name" value="Aminotran_1_2"/>
    <property type="match status" value="1"/>
</dbReference>
<dbReference type="InterPro" id="IPR015422">
    <property type="entry name" value="PyrdxlP-dep_Trfase_small"/>
</dbReference>